<gene>
    <name evidence="7" type="ORF">WMO66_12365</name>
</gene>
<comment type="caution">
    <text evidence="7">The sequence shown here is derived from an EMBL/GenBank/DDBJ whole genome shotgun (WGS) entry which is preliminary data.</text>
</comment>
<dbReference type="InterPro" id="IPR051784">
    <property type="entry name" value="Nod_factor_ABC_transporter"/>
</dbReference>
<dbReference type="PANTHER" id="PTHR43229">
    <property type="entry name" value="NODULATION PROTEIN J"/>
    <property type="match status" value="1"/>
</dbReference>
<keyword evidence="5" id="KW-1003">Cell membrane</keyword>
<evidence type="ECO:0000259" key="6">
    <source>
        <dbReference type="PROSITE" id="PS51012"/>
    </source>
</evidence>
<dbReference type="Pfam" id="PF01061">
    <property type="entry name" value="ABC2_membrane"/>
    <property type="match status" value="1"/>
</dbReference>
<dbReference type="InterPro" id="IPR013525">
    <property type="entry name" value="ABC2_TM"/>
</dbReference>
<evidence type="ECO:0000256" key="3">
    <source>
        <dbReference type="ARBA" id="ARBA00022989"/>
    </source>
</evidence>
<dbReference type="InterPro" id="IPR047817">
    <property type="entry name" value="ABC2_TM_bact-type"/>
</dbReference>
<name>A0ABV1G9G4_9FIRM</name>
<proteinExistence type="inferred from homology"/>
<evidence type="ECO:0000256" key="4">
    <source>
        <dbReference type="ARBA" id="ARBA00023136"/>
    </source>
</evidence>
<evidence type="ECO:0000256" key="2">
    <source>
        <dbReference type="ARBA" id="ARBA00022692"/>
    </source>
</evidence>
<feature type="transmembrane region" description="Helical" evidence="5">
    <location>
        <begin position="129"/>
        <end position="150"/>
    </location>
</feature>
<dbReference type="RefSeq" id="WP_349136728.1">
    <property type="nucleotide sequence ID" value="NZ_JBBMFF010000255.1"/>
</dbReference>
<keyword evidence="8" id="KW-1185">Reference proteome</keyword>
<evidence type="ECO:0000256" key="1">
    <source>
        <dbReference type="ARBA" id="ARBA00004141"/>
    </source>
</evidence>
<protein>
    <recommendedName>
        <fullName evidence="5">Transport permease protein</fullName>
    </recommendedName>
</protein>
<comment type="similarity">
    <text evidence="5">Belongs to the ABC-2 integral membrane protein family.</text>
</comment>
<keyword evidence="4 5" id="KW-0472">Membrane</keyword>
<keyword evidence="3 5" id="KW-1133">Transmembrane helix</keyword>
<feature type="domain" description="ABC transmembrane type-2" evidence="6">
    <location>
        <begin position="20"/>
        <end position="244"/>
    </location>
</feature>
<keyword evidence="2 5" id="KW-0812">Transmembrane</keyword>
<organism evidence="7 8">
    <name type="scientific">Faecousia intestinalis</name>
    <dbReference type="NCBI Taxonomy" id="3133167"/>
    <lineage>
        <taxon>Bacteria</taxon>
        <taxon>Bacillati</taxon>
        <taxon>Bacillota</taxon>
        <taxon>Clostridia</taxon>
        <taxon>Eubacteriales</taxon>
        <taxon>Oscillospiraceae</taxon>
        <taxon>Faecousia</taxon>
    </lineage>
</organism>
<evidence type="ECO:0000313" key="7">
    <source>
        <dbReference type="EMBL" id="MEQ2512026.1"/>
    </source>
</evidence>
<dbReference type="PROSITE" id="PS51012">
    <property type="entry name" value="ABC_TM2"/>
    <property type="match status" value="1"/>
</dbReference>
<comment type="subcellular location">
    <subcellularLocation>
        <location evidence="5">Cell membrane</location>
        <topology evidence="5">Multi-pass membrane protein</topology>
    </subcellularLocation>
    <subcellularLocation>
        <location evidence="1">Membrane</location>
        <topology evidence="1">Multi-pass membrane protein</topology>
    </subcellularLocation>
</comment>
<feature type="transmembrane region" description="Helical" evidence="5">
    <location>
        <begin position="59"/>
        <end position="78"/>
    </location>
</feature>
<evidence type="ECO:0000313" key="8">
    <source>
        <dbReference type="Proteomes" id="UP001491552"/>
    </source>
</evidence>
<feature type="transmembrane region" description="Helical" evidence="5">
    <location>
        <begin position="99"/>
        <end position="123"/>
    </location>
</feature>
<feature type="transmembrane region" description="Helical" evidence="5">
    <location>
        <begin position="20"/>
        <end position="39"/>
    </location>
</feature>
<dbReference type="EMBL" id="JBBMFF010000255">
    <property type="protein sequence ID" value="MEQ2512026.1"/>
    <property type="molecule type" value="Genomic_DNA"/>
</dbReference>
<evidence type="ECO:0000256" key="5">
    <source>
        <dbReference type="RuleBase" id="RU361157"/>
    </source>
</evidence>
<keyword evidence="5" id="KW-0813">Transport</keyword>
<reference evidence="7 8" key="1">
    <citation type="submission" date="2024-03" db="EMBL/GenBank/DDBJ databases">
        <title>Human intestinal bacterial collection.</title>
        <authorList>
            <person name="Pauvert C."/>
            <person name="Hitch T.C.A."/>
            <person name="Clavel T."/>
        </authorList>
    </citation>
    <scope>NUCLEOTIDE SEQUENCE [LARGE SCALE GENOMIC DNA]</scope>
    <source>
        <strain evidence="7 8">CLA-AA-H192</strain>
    </source>
</reference>
<dbReference type="Proteomes" id="UP001491552">
    <property type="component" value="Unassembled WGS sequence"/>
</dbReference>
<dbReference type="PANTHER" id="PTHR43229:SF2">
    <property type="entry name" value="NODULATION PROTEIN J"/>
    <property type="match status" value="1"/>
</dbReference>
<feature type="transmembrane region" description="Helical" evidence="5">
    <location>
        <begin position="162"/>
        <end position="185"/>
    </location>
</feature>
<feature type="transmembrane region" description="Helical" evidence="5">
    <location>
        <begin position="223"/>
        <end position="241"/>
    </location>
</feature>
<sequence length="248" mass="26969">MRRMRFFASRNAREILRDPISVGFGVVFPILLLLLLSFLNRHIPAEAHMTLFEPEQLAPGVSVFSLSFLALFSALLLSRDRSSALILRLYASPLTGRDFILGYLLPMLPMALAQTLVCLLAAIPLGLPVSWRILACTAVNVPIALVNLALGMLCGTLLPEKAVGGMCGALLTNVSAWLSGIWFSLDLGGKVFRRIAYALPFANAVDAARAALAGDWGGMFPQLWIVLAWAFGLLTAAIVIFRRKMTAR</sequence>
<accession>A0ABV1G9G4</accession>